<dbReference type="Proteomes" id="UP000831485">
    <property type="component" value="Chromosome"/>
</dbReference>
<gene>
    <name evidence="1" type="ORF">M1B72_11060</name>
</gene>
<reference evidence="1" key="1">
    <citation type="submission" date="2022-04" db="EMBL/GenBank/DDBJ databases">
        <authorList>
            <person name="Liu G."/>
        </authorList>
    </citation>
    <scope>NUCLEOTIDE SEQUENCE</scope>
    <source>
        <strain evidence="1">RG22</strain>
    </source>
</reference>
<evidence type="ECO:0000313" key="2">
    <source>
        <dbReference type="Proteomes" id="UP000831485"/>
    </source>
</evidence>
<dbReference type="Gene3D" id="1.25.40.10">
    <property type="entry name" value="Tetratricopeptide repeat domain"/>
    <property type="match status" value="1"/>
</dbReference>
<organism evidence="1 2">
    <name type="scientific">Geomonas paludis</name>
    <dbReference type="NCBI Taxonomy" id="2740185"/>
    <lineage>
        <taxon>Bacteria</taxon>
        <taxon>Pseudomonadati</taxon>
        <taxon>Thermodesulfobacteriota</taxon>
        <taxon>Desulfuromonadia</taxon>
        <taxon>Geobacterales</taxon>
        <taxon>Geobacteraceae</taxon>
        <taxon>Geomonas</taxon>
    </lineage>
</organism>
<dbReference type="SUPFAM" id="SSF48452">
    <property type="entry name" value="TPR-like"/>
    <property type="match status" value="1"/>
</dbReference>
<protein>
    <recommendedName>
        <fullName evidence="3">Tetratricopeptide repeat protein</fullName>
    </recommendedName>
</protein>
<dbReference type="RefSeq" id="WP_248647313.1">
    <property type="nucleotide sequence ID" value="NZ_CP096574.1"/>
</dbReference>
<dbReference type="InterPro" id="IPR011990">
    <property type="entry name" value="TPR-like_helical_dom_sf"/>
</dbReference>
<sequence>MPTEFTAQADDRRSQLQELHSQGCDLSGREDYEAAEDAFRKCLALAGDCENPLTLDHLRWHLGTTLLSQGKHRQCLVALLPMIHDHAPYADEADCICEGIRGGILRAIALFHFSLASMALPAGWQGIEGCLTQLGALLETLDPADEATSQLRTMRWLARLTYLERSGRYREGLQEAKLALPQVPGEYRKFVLSCAALLAAHAGEVRQAKGFLTRLRRQGEEGLFAAQLAEVILARRCGDRPRAVSLSQWLESARWVNLEFPQEVWSVVWEVECLLAAGELERARLRLNTLYHRSSRHNLWQRYELFRLTAEYRLALARRSASLPDRDCRYPGVRDDVREMTAEPAALRQAVRAMLGFARADLLAEKMVRECGVPRTGEVAGRQAEADELKQALSSCRSSVAA</sequence>
<proteinExistence type="predicted"/>
<accession>A0ABY4LJP0</accession>
<keyword evidence="2" id="KW-1185">Reference proteome</keyword>
<dbReference type="EMBL" id="CP096574">
    <property type="protein sequence ID" value="UPU38222.1"/>
    <property type="molecule type" value="Genomic_DNA"/>
</dbReference>
<name>A0ABY4LJP0_9BACT</name>
<evidence type="ECO:0008006" key="3">
    <source>
        <dbReference type="Google" id="ProtNLM"/>
    </source>
</evidence>
<evidence type="ECO:0000313" key="1">
    <source>
        <dbReference type="EMBL" id="UPU38222.1"/>
    </source>
</evidence>